<sequence length="564" mass="63559">MLPPLFALATPKATIPGSFGVARYHPPGSRASSSVMFGGAARRTDANLGVITHHYLQIWLLAFTFGLSLAEPDVGDIQGELARALEVQAQQPLFYEEPPHYPDDKCPCTTIYKLLGNDSRFSLVAKALTYVEDIAALLNDSSARVTFFAPPDKVLRRPREKICSHGICLPDLSTPSMPFSNLDTVSEFDVPALISEYGNFGEAIRAMEELESMDRVREPDDDKRKKIIKAVIRAILRYHILPGVFNLERFGENLTYGTNLTVRGALDDQALRLRISRSVIPPATKINFFTRITRPDIKALNGLVHVVDSPLIPPPSVFQQLYMLPRVFSTLTSALQRTGLTNFTDLRFVRDGNLTGASAVTLFAPTNAAFDALPKKLKLFLFSPFGERALKKLIEYHIVPNAVVHSNFIHGDVIEPMVGFYDGEDEDCIHSWLRKHKNHKRKKHHKSHHSELISTRNLTLVTLLANHTLDTVITRERVTFPEEVNHKHKHKQKHRKHPEYQLIHTKVIVNEQPATVTDIVAFNGAIHAVDDLIASWDDSYEEVAEGDDDFWGGWEEWFLEWIGN</sequence>
<evidence type="ECO:0000313" key="2">
    <source>
        <dbReference type="EMBL" id="KAF5330776.1"/>
    </source>
</evidence>
<proteinExistence type="predicted"/>
<dbReference type="PROSITE" id="PS50213">
    <property type="entry name" value="FAS1"/>
    <property type="match status" value="2"/>
</dbReference>
<keyword evidence="3" id="KW-1185">Reference proteome</keyword>
<dbReference type="SUPFAM" id="SSF82153">
    <property type="entry name" value="FAS1 domain"/>
    <property type="match status" value="2"/>
</dbReference>
<reference evidence="2 3" key="1">
    <citation type="journal article" date="2020" name="ISME J.">
        <title>Uncovering the hidden diversity of litter-decomposition mechanisms in mushroom-forming fungi.</title>
        <authorList>
            <person name="Floudas D."/>
            <person name="Bentzer J."/>
            <person name="Ahren D."/>
            <person name="Johansson T."/>
            <person name="Persson P."/>
            <person name="Tunlid A."/>
        </authorList>
    </citation>
    <scope>NUCLEOTIDE SEQUENCE [LARGE SCALE GENOMIC DNA]</scope>
    <source>
        <strain evidence="2 3">CBS 101986</strain>
    </source>
</reference>
<dbReference type="Pfam" id="PF02469">
    <property type="entry name" value="Fasciclin"/>
    <property type="match status" value="2"/>
</dbReference>
<dbReference type="InterPro" id="IPR050904">
    <property type="entry name" value="Adhesion/Biosynth-related"/>
</dbReference>
<evidence type="ECO:0000313" key="3">
    <source>
        <dbReference type="Proteomes" id="UP000567179"/>
    </source>
</evidence>
<dbReference type="PANTHER" id="PTHR10900">
    <property type="entry name" value="PERIOSTIN-RELATED"/>
    <property type="match status" value="1"/>
</dbReference>
<protein>
    <recommendedName>
        <fullName evidence="1">FAS1 domain-containing protein</fullName>
    </recommendedName>
</protein>
<comment type="caution">
    <text evidence="2">The sequence shown here is derived from an EMBL/GenBank/DDBJ whole genome shotgun (WGS) entry which is preliminary data.</text>
</comment>
<dbReference type="AlphaFoldDB" id="A0A8H5FBH6"/>
<gene>
    <name evidence="2" type="ORF">D9619_005655</name>
</gene>
<dbReference type="SMART" id="SM00554">
    <property type="entry name" value="FAS1"/>
    <property type="match status" value="2"/>
</dbReference>
<evidence type="ECO:0000259" key="1">
    <source>
        <dbReference type="PROSITE" id="PS50213"/>
    </source>
</evidence>
<organism evidence="2 3">
    <name type="scientific">Psilocybe cf. subviscida</name>
    <dbReference type="NCBI Taxonomy" id="2480587"/>
    <lineage>
        <taxon>Eukaryota</taxon>
        <taxon>Fungi</taxon>
        <taxon>Dikarya</taxon>
        <taxon>Basidiomycota</taxon>
        <taxon>Agaricomycotina</taxon>
        <taxon>Agaricomycetes</taxon>
        <taxon>Agaricomycetidae</taxon>
        <taxon>Agaricales</taxon>
        <taxon>Agaricineae</taxon>
        <taxon>Strophariaceae</taxon>
        <taxon>Psilocybe</taxon>
    </lineage>
</organism>
<accession>A0A8H5FBH6</accession>
<dbReference type="OrthoDB" id="7700931at2759"/>
<dbReference type="InterPro" id="IPR036378">
    <property type="entry name" value="FAS1_dom_sf"/>
</dbReference>
<dbReference type="Proteomes" id="UP000567179">
    <property type="component" value="Unassembled WGS sequence"/>
</dbReference>
<dbReference type="Gene3D" id="2.30.180.10">
    <property type="entry name" value="FAS1 domain"/>
    <property type="match status" value="2"/>
</dbReference>
<dbReference type="GO" id="GO:0005615">
    <property type="term" value="C:extracellular space"/>
    <property type="evidence" value="ECO:0007669"/>
    <property type="project" value="TreeGrafter"/>
</dbReference>
<feature type="domain" description="FAS1" evidence="1">
    <location>
        <begin position="315"/>
        <end position="533"/>
    </location>
</feature>
<name>A0A8H5FBH6_9AGAR</name>
<dbReference type="PANTHER" id="PTHR10900:SF77">
    <property type="entry name" value="FI19380P1"/>
    <property type="match status" value="1"/>
</dbReference>
<feature type="domain" description="FAS1" evidence="1">
    <location>
        <begin position="108"/>
        <end position="311"/>
    </location>
</feature>
<dbReference type="InterPro" id="IPR000782">
    <property type="entry name" value="FAS1_domain"/>
</dbReference>
<dbReference type="EMBL" id="JAACJJ010000001">
    <property type="protein sequence ID" value="KAF5330776.1"/>
    <property type="molecule type" value="Genomic_DNA"/>
</dbReference>